<evidence type="ECO:0000259" key="5">
    <source>
        <dbReference type="Pfam" id="PF07992"/>
    </source>
</evidence>
<evidence type="ECO:0000256" key="1">
    <source>
        <dbReference type="ARBA" id="ARBA00001974"/>
    </source>
</evidence>
<evidence type="ECO:0000313" key="6">
    <source>
        <dbReference type="EMBL" id="KAA1258697.1"/>
    </source>
</evidence>
<dbReference type="Pfam" id="PF07992">
    <property type="entry name" value="Pyr_redox_2"/>
    <property type="match status" value="1"/>
</dbReference>
<accession>A0A5B1CC40</accession>
<dbReference type="Gene3D" id="3.50.50.100">
    <property type="match status" value="1"/>
</dbReference>
<keyword evidence="7" id="KW-1185">Reference proteome</keyword>
<keyword evidence="3" id="KW-0274">FAD</keyword>
<evidence type="ECO:0000256" key="4">
    <source>
        <dbReference type="ARBA" id="ARBA00023002"/>
    </source>
</evidence>
<evidence type="ECO:0000313" key="7">
    <source>
        <dbReference type="Proteomes" id="UP000322699"/>
    </source>
</evidence>
<dbReference type="EMBL" id="VRLW01000001">
    <property type="protein sequence ID" value="KAA1258697.1"/>
    <property type="molecule type" value="Genomic_DNA"/>
</dbReference>
<protein>
    <submittedName>
        <fullName evidence="6">NADH dehydrogenase</fullName>
        <ecNumber evidence="6">1.6.99.3</ecNumber>
    </submittedName>
</protein>
<proteinExistence type="predicted"/>
<comment type="caution">
    <text evidence="6">The sequence shown here is derived from an EMBL/GenBank/DDBJ whole genome shotgun (WGS) entry which is preliminary data.</text>
</comment>
<dbReference type="SUPFAM" id="SSF51905">
    <property type="entry name" value="FAD/NAD(P)-binding domain"/>
    <property type="match status" value="2"/>
</dbReference>
<name>A0A5B1CC40_9BACT</name>
<dbReference type="NCBIfam" id="TIGR03169">
    <property type="entry name" value="Nterm_to_SelD"/>
    <property type="match status" value="1"/>
</dbReference>
<feature type="domain" description="FAD/NAD(P)-binding" evidence="5">
    <location>
        <begin position="106"/>
        <end position="310"/>
    </location>
</feature>
<keyword evidence="4 6" id="KW-0560">Oxidoreductase</keyword>
<evidence type="ECO:0000256" key="2">
    <source>
        <dbReference type="ARBA" id="ARBA00022630"/>
    </source>
</evidence>
<dbReference type="InterPro" id="IPR051169">
    <property type="entry name" value="NADH-Q_oxidoreductase"/>
</dbReference>
<dbReference type="InterPro" id="IPR036188">
    <property type="entry name" value="FAD/NAD-bd_sf"/>
</dbReference>
<sequence length="402" mass="43916">MNRDDSSVNRRRVVLLGIGHTNAHIVKQWATDPIPNCDLVCISNHPTATYSGMLPGTLGWQFDDNEMRIDLASLAADSGAEFVIADTIGLDLSSGDTGSGDLGSGDLGSGKLSFSDREPIAFDALSIGVGSVPGGWQQHAESPLLVPVKPMQTFLQRLDDRLAQCMDKTKPHKVAIVGGGVASVEIGFCLLQQCQKRKLDHDFSIEIFTSGKSIAQGMAPRSIRRLQRLLTSRGIKIVTGYRVTEVDDDGVMTDDGIHHAADAVIWATGAAAPPVLSKLGLQTDDRGFIATNQALQSLSDPRIFAVGDSGTMIESPSPKAGVYAVRQCPILWHNLRAFLSDGTLREFVPQDDFLKILNTGDGKAFLQYGWFTAHARWCWELKTWIDRRFIQEYQVPRQEPSL</sequence>
<dbReference type="Proteomes" id="UP000322699">
    <property type="component" value="Unassembled WGS sequence"/>
</dbReference>
<dbReference type="GO" id="GO:0003955">
    <property type="term" value="F:NAD(P)H dehydrogenase (quinone) activity"/>
    <property type="evidence" value="ECO:0007669"/>
    <property type="project" value="TreeGrafter"/>
</dbReference>
<organism evidence="6 7">
    <name type="scientific">Rubripirellula obstinata</name>
    <dbReference type="NCBI Taxonomy" id="406547"/>
    <lineage>
        <taxon>Bacteria</taxon>
        <taxon>Pseudomonadati</taxon>
        <taxon>Planctomycetota</taxon>
        <taxon>Planctomycetia</taxon>
        <taxon>Pirellulales</taxon>
        <taxon>Pirellulaceae</taxon>
        <taxon>Rubripirellula</taxon>
    </lineage>
</organism>
<gene>
    <name evidence="6" type="primary">ndh</name>
    <name evidence="6" type="ORF">LF1_12190</name>
</gene>
<dbReference type="InterPro" id="IPR023753">
    <property type="entry name" value="FAD/NAD-binding_dom"/>
</dbReference>
<evidence type="ECO:0000256" key="3">
    <source>
        <dbReference type="ARBA" id="ARBA00022827"/>
    </source>
</evidence>
<reference evidence="6 7" key="1">
    <citation type="submission" date="2019-08" db="EMBL/GenBank/DDBJ databases">
        <title>Deep-cultivation of Planctomycetes and their phenomic and genomic characterization uncovers novel biology.</title>
        <authorList>
            <person name="Wiegand S."/>
            <person name="Jogler M."/>
            <person name="Boedeker C."/>
            <person name="Pinto D."/>
            <person name="Vollmers J."/>
            <person name="Rivas-Marin E."/>
            <person name="Kohn T."/>
            <person name="Peeters S.H."/>
            <person name="Heuer A."/>
            <person name="Rast P."/>
            <person name="Oberbeckmann S."/>
            <person name="Bunk B."/>
            <person name="Jeske O."/>
            <person name="Meyerdierks A."/>
            <person name="Storesund J.E."/>
            <person name="Kallscheuer N."/>
            <person name="Luecker S."/>
            <person name="Lage O.M."/>
            <person name="Pohl T."/>
            <person name="Merkel B.J."/>
            <person name="Hornburger P."/>
            <person name="Mueller R.-W."/>
            <person name="Bruemmer F."/>
            <person name="Labrenz M."/>
            <person name="Spormann A.M."/>
            <person name="Op Den Camp H."/>
            <person name="Overmann J."/>
            <person name="Amann R."/>
            <person name="Jetten M.S.M."/>
            <person name="Mascher T."/>
            <person name="Medema M.H."/>
            <person name="Devos D.P."/>
            <person name="Kaster A.-K."/>
            <person name="Ovreas L."/>
            <person name="Rohde M."/>
            <person name="Galperin M.Y."/>
            <person name="Jogler C."/>
        </authorList>
    </citation>
    <scope>NUCLEOTIDE SEQUENCE [LARGE SCALE GENOMIC DNA]</scope>
    <source>
        <strain evidence="6 7">LF1</strain>
    </source>
</reference>
<dbReference type="EC" id="1.6.99.3" evidence="6"/>
<comment type="cofactor">
    <cofactor evidence="1">
        <name>FAD</name>
        <dbReference type="ChEBI" id="CHEBI:57692"/>
    </cofactor>
</comment>
<dbReference type="AlphaFoldDB" id="A0A5B1CC40"/>
<dbReference type="PANTHER" id="PTHR42913:SF9">
    <property type="entry name" value="SLR1591 PROTEIN"/>
    <property type="match status" value="1"/>
</dbReference>
<dbReference type="PANTHER" id="PTHR42913">
    <property type="entry name" value="APOPTOSIS-INDUCING FACTOR 1"/>
    <property type="match status" value="1"/>
</dbReference>
<dbReference type="GO" id="GO:0019646">
    <property type="term" value="P:aerobic electron transport chain"/>
    <property type="evidence" value="ECO:0007669"/>
    <property type="project" value="TreeGrafter"/>
</dbReference>
<keyword evidence="2" id="KW-0285">Flavoprotein</keyword>
<dbReference type="InterPro" id="IPR017584">
    <property type="entry name" value="Pyridine_nucleo_diS_OxRdtase_N"/>
</dbReference>